<evidence type="ECO:0000313" key="10">
    <source>
        <dbReference type="EMBL" id="CAD8551757.1"/>
    </source>
</evidence>
<dbReference type="AlphaFoldDB" id="A0A7S0JIF2"/>
<evidence type="ECO:0000256" key="7">
    <source>
        <dbReference type="ARBA" id="ARBA00023136"/>
    </source>
</evidence>
<evidence type="ECO:0000256" key="5">
    <source>
        <dbReference type="ARBA" id="ARBA00022737"/>
    </source>
</evidence>
<name>A0A7S0JIF2_9EUKA</name>
<evidence type="ECO:0000256" key="4">
    <source>
        <dbReference type="ARBA" id="ARBA00022692"/>
    </source>
</evidence>
<organism evidence="10">
    <name type="scientific">Calcidiscus leptoporus</name>
    <dbReference type="NCBI Taxonomy" id="127549"/>
    <lineage>
        <taxon>Eukaryota</taxon>
        <taxon>Haptista</taxon>
        <taxon>Haptophyta</taxon>
        <taxon>Prymnesiophyceae</taxon>
        <taxon>Coccolithales</taxon>
        <taxon>Calcidiscaceae</taxon>
        <taxon>Calcidiscus</taxon>
    </lineage>
</organism>
<keyword evidence="3 9" id="KW-0813">Transport</keyword>
<keyword evidence="4 8" id="KW-0812">Transmembrane</keyword>
<dbReference type="GO" id="GO:0016020">
    <property type="term" value="C:membrane"/>
    <property type="evidence" value="ECO:0007669"/>
    <property type="project" value="UniProtKB-SubCell"/>
</dbReference>
<dbReference type="PROSITE" id="PS50920">
    <property type="entry name" value="SOLCAR"/>
    <property type="match status" value="3"/>
</dbReference>
<dbReference type="InterPro" id="IPR050391">
    <property type="entry name" value="Mito_Metabolite_Transporter"/>
</dbReference>
<evidence type="ECO:0000256" key="1">
    <source>
        <dbReference type="ARBA" id="ARBA00004141"/>
    </source>
</evidence>
<dbReference type="Pfam" id="PF00153">
    <property type="entry name" value="Mito_carr"/>
    <property type="match status" value="3"/>
</dbReference>
<reference evidence="10" key="1">
    <citation type="submission" date="2021-01" db="EMBL/GenBank/DDBJ databases">
        <authorList>
            <person name="Corre E."/>
            <person name="Pelletier E."/>
            <person name="Niang G."/>
            <person name="Scheremetjew M."/>
            <person name="Finn R."/>
            <person name="Kale V."/>
            <person name="Holt S."/>
            <person name="Cochrane G."/>
            <person name="Meng A."/>
            <person name="Brown T."/>
            <person name="Cohen L."/>
        </authorList>
    </citation>
    <scope>NUCLEOTIDE SEQUENCE</scope>
    <source>
        <strain evidence="10">RCC1130</strain>
    </source>
</reference>
<dbReference type="SUPFAM" id="SSF103506">
    <property type="entry name" value="Mitochondrial carrier"/>
    <property type="match status" value="1"/>
</dbReference>
<keyword evidence="7 8" id="KW-0472">Membrane</keyword>
<sequence>MQQAQRVHLGLPDPVIQLGCASTACCIADGICMPFDFLKTRLQLQNELMPPGAPRLGVLGMSMRVLRSEGILAFYDGLPAAMLRQASYGGLCFSSYPYVRNALSPNAGSGQPSPLWTKLAAGALTGSIASALANPTDVVKVRLQADGRLRMQGEAPRYQGTFNAFRSILATEGVAAFYKGVGPNMQRAAVVNGAGIAAYDQSKQTVVRLMGEDDSLRARCLAALIGGVTTALVGCPFDVVKTRMMNQHQGRPLYISVSECFTSIVRVEGIRALWKGLLPVYVRQAPFNMLNYLILEQLTTVFLGKTIM</sequence>
<evidence type="ECO:0008006" key="11">
    <source>
        <dbReference type="Google" id="ProtNLM"/>
    </source>
</evidence>
<gene>
    <name evidence="10" type="ORF">CLEP1334_LOCUS27047</name>
</gene>
<evidence type="ECO:0000256" key="2">
    <source>
        <dbReference type="ARBA" id="ARBA00006375"/>
    </source>
</evidence>
<feature type="repeat" description="Solcar" evidence="8">
    <location>
        <begin position="12"/>
        <end position="102"/>
    </location>
</feature>
<protein>
    <recommendedName>
        <fullName evidence="11">Mitochondrial carrier protein</fullName>
    </recommendedName>
</protein>
<dbReference type="PROSITE" id="PS51257">
    <property type="entry name" value="PROKAR_LIPOPROTEIN"/>
    <property type="match status" value="1"/>
</dbReference>
<feature type="repeat" description="Solcar" evidence="8">
    <location>
        <begin position="214"/>
        <end position="301"/>
    </location>
</feature>
<evidence type="ECO:0000256" key="6">
    <source>
        <dbReference type="ARBA" id="ARBA00022989"/>
    </source>
</evidence>
<dbReference type="PANTHER" id="PTHR45618">
    <property type="entry name" value="MITOCHONDRIAL DICARBOXYLATE CARRIER-RELATED"/>
    <property type="match status" value="1"/>
</dbReference>
<feature type="repeat" description="Solcar" evidence="8">
    <location>
        <begin position="113"/>
        <end position="205"/>
    </location>
</feature>
<proteinExistence type="inferred from homology"/>
<evidence type="ECO:0000256" key="9">
    <source>
        <dbReference type="RuleBase" id="RU000488"/>
    </source>
</evidence>
<evidence type="ECO:0000256" key="8">
    <source>
        <dbReference type="PROSITE-ProRule" id="PRU00282"/>
    </source>
</evidence>
<comment type="similarity">
    <text evidence="2 9">Belongs to the mitochondrial carrier (TC 2.A.29) family.</text>
</comment>
<dbReference type="InterPro" id="IPR023395">
    <property type="entry name" value="MCP_dom_sf"/>
</dbReference>
<keyword evidence="5" id="KW-0677">Repeat</keyword>
<comment type="subcellular location">
    <subcellularLocation>
        <location evidence="1">Membrane</location>
        <topology evidence="1">Multi-pass membrane protein</topology>
    </subcellularLocation>
</comment>
<dbReference type="Gene3D" id="1.50.40.10">
    <property type="entry name" value="Mitochondrial carrier domain"/>
    <property type="match status" value="1"/>
</dbReference>
<dbReference type="EMBL" id="HBER01054177">
    <property type="protein sequence ID" value="CAD8551757.1"/>
    <property type="molecule type" value="Transcribed_RNA"/>
</dbReference>
<dbReference type="InterPro" id="IPR018108">
    <property type="entry name" value="MCP_transmembrane"/>
</dbReference>
<keyword evidence="6" id="KW-1133">Transmembrane helix</keyword>
<accession>A0A7S0JIF2</accession>
<evidence type="ECO:0000256" key="3">
    <source>
        <dbReference type="ARBA" id="ARBA00022448"/>
    </source>
</evidence>